<gene>
    <name evidence="10" type="ORF">IV203_023476</name>
</gene>
<feature type="region of interest" description="Disordered" evidence="8">
    <location>
        <begin position="593"/>
        <end position="647"/>
    </location>
</feature>
<accession>A0A9K3KD34</accession>
<keyword evidence="11" id="KW-1185">Reference proteome</keyword>
<protein>
    <recommendedName>
        <fullName evidence="7">Pre-mRNA-splicing factor SLU7</fullName>
    </recommendedName>
</protein>
<feature type="compositionally biased region" description="Acidic residues" evidence="8">
    <location>
        <begin position="611"/>
        <end position="620"/>
    </location>
</feature>
<dbReference type="GO" id="GO:0030628">
    <property type="term" value="F:pre-mRNA 3'-splice site binding"/>
    <property type="evidence" value="ECO:0007669"/>
    <property type="project" value="UniProtKB-UniRule"/>
</dbReference>
<feature type="compositionally biased region" description="Acidic residues" evidence="8">
    <location>
        <begin position="251"/>
        <end position="267"/>
    </location>
</feature>
<comment type="similarity">
    <text evidence="2 7">Belongs to the SLU7 family.</text>
</comment>
<feature type="compositionally biased region" description="Basic and acidic residues" evidence="8">
    <location>
        <begin position="231"/>
        <end position="244"/>
    </location>
</feature>
<evidence type="ECO:0000256" key="8">
    <source>
        <dbReference type="SAM" id="MobiDB-lite"/>
    </source>
</evidence>
<dbReference type="PANTHER" id="PTHR12942:SF2">
    <property type="entry name" value="PRE-MRNA-SPLICING FACTOR SLU7"/>
    <property type="match status" value="1"/>
</dbReference>
<dbReference type="PANTHER" id="PTHR12942">
    <property type="entry name" value="STEP II SPLICING FACTOR SLU7"/>
    <property type="match status" value="1"/>
</dbReference>
<feature type="domain" description="Pre-mRNA-splicing factor SLU7" evidence="9">
    <location>
        <begin position="189"/>
        <end position="490"/>
    </location>
</feature>
<comment type="subcellular location">
    <subcellularLocation>
        <location evidence="1 7">Nucleus</location>
    </subcellularLocation>
</comment>
<feature type="region of interest" description="Disordered" evidence="8">
    <location>
        <begin position="551"/>
        <end position="579"/>
    </location>
</feature>
<dbReference type="AlphaFoldDB" id="A0A9K3KD34"/>
<keyword evidence="5 7" id="KW-0508">mRNA splicing</keyword>
<evidence type="ECO:0000256" key="1">
    <source>
        <dbReference type="ARBA" id="ARBA00004123"/>
    </source>
</evidence>
<keyword evidence="6 7" id="KW-0539">Nucleus</keyword>
<evidence type="ECO:0000256" key="2">
    <source>
        <dbReference type="ARBA" id="ARBA00007203"/>
    </source>
</evidence>
<evidence type="ECO:0000256" key="4">
    <source>
        <dbReference type="ARBA" id="ARBA00022728"/>
    </source>
</evidence>
<organism evidence="10 11">
    <name type="scientific">Nitzschia inconspicua</name>
    <dbReference type="NCBI Taxonomy" id="303405"/>
    <lineage>
        <taxon>Eukaryota</taxon>
        <taxon>Sar</taxon>
        <taxon>Stramenopiles</taxon>
        <taxon>Ochrophyta</taxon>
        <taxon>Bacillariophyta</taxon>
        <taxon>Bacillariophyceae</taxon>
        <taxon>Bacillariophycidae</taxon>
        <taxon>Bacillariales</taxon>
        <taxon>Bacillariaceae</taxon>
        <taxon>Nitzschia</taxon>
    </lineage>
</organism>
<dbReference type="GO" id="GO:0000398">
    <property type="term" value="P:mRNA splicing, via spliceosome"/>
    <property type="evidence" value="ECO:0007669"/>
    <property type="project" value="UniProtKB-UniRule"/>
</dbReference>
<dbReference type="OrthoDB" id="249612at2759"/>
<evidence type="ECO:0000256" key="3">
    <source>
        <dbReference type="ARBA" id="ARBA00022664"/>
    </source>
</evidence>
<evidence type="ECO:0000259" key="9">
    <source>
        <dbReference type="Pfam" id="PF11708"/>
    </source>
</evidence>
<reference evidence="10" key="1">
    <citation type="journal article" date="2021" name="Sci. Rep.">
        <title>Diploid genomic architecture of Nitzschia inconspicua, an elite biomass production diatom.</title>
        <authorList>
            <person name="Oliver A."/>
            <person name="Podell S."/>
            <person name="Pinowska A."/>
            <person name="Traller J.C."/>
            <person name="Smith S.R."/>
            <person name="McClure R."/>
            <person name="Beliaev A."/>
            <person name="Bohutskyi P."/>
            <person name="Hill E.A."/>
            <person name="Rabines A."/>
            <person name="Zheng H."/>
            <person name="Allen L.Z."/>
            <person name="Kuo A."/>
            <person name="Grigoriev I.V."/>
            <person name="Allen A.E."/>
            <person name="Hazlebeck D."/>
            <person name="Allen E.E."/>
        </authorList>
    </citation>
    <scope>NUCLEOTIDE SEQUENCE</scope>
    <source>
        <strain evidence="10">Hildebrandi</strain>
    </source>
</reference>
<evidence type="ECO:0000256" key="7">
    <source>
        <dbReference type="RuleBase" id="RU367071"/>
    </source>
</evidence>
<comment type="caution">
    <text evidence="10">The sequence shown here is derived from an EMBL/GenBank/DDBJ whole genome shotgun (WGS) entry which is preliminary data.</text>
</comment>
<dbReference type="EMBL" id="JAGRRH010000026">
    <property type="protein sequence ID" value="KAG7341524.1"/>
    <property type="molecule type" value="Genomic_DNA"/>
</dbReference>
<evidence type="ECO:0000256" key="5">
    <source>
        <dbReference type="ARBA" id="ARBA00023187"/>
    </source>
</evidence>
<comment type="function">
    <text evidence="7">Involved in pre-mRNA splicing.</text>
</comment>
<keyword evidence="3 7" id="KW-0507">mRNA processing</keyword>
<proteinExistence type="inferred from homology"/>
<feature type="compositionally biased region" description="Basic and acidic residues" evidence="8">
    <location>
        <begin position="551"/>
        <end position="560"/>
    </location>
</feature>
<dbReference type="Pfam" id="PF11708">
    <property type="entry name" value="Slu7"/>
    <property type="match status" value="1"/>
</dbReference>
<dbReference type="InterPro" id="IPR039974">
    <property type="entry name" value="Splicing_factor_SLU7"/>
</dbReference>
<feature type="compositionally biased region" description="Basic and acidic residues" evidence="8">
    <location>
        <begin position="570"/>
        <end position="579"/>
    </location>
</feature>
<evidence type="ECO:0000313" key="10">
    <source>
        <dbReference type="EMBL" id="KAG7341524.1"/>
    </source>
</evidence>
<feature type="compositionally biased region" description="Basic and acidic residues" evidence="8">
    <location>
        <begin position="621"/>
        <end position="631"/>
    </location>
</feature>
<dbReference type="GO" id="GO:0005681">
    <property type="term" value="C:spliceosomal complex"/>
    <property type="evidence" value="ECO:0007669"/>
    <property type="project" value="UniProtKB-UniRule"/>
</dbReference>
<comment type="subunit">
    <text evidence="7">Associated with the spliceosome.</text>
</comment>
<reference evidence="10" key="2">
    <citation type="submission" date="2021-04" db="EMBL/GenBank/DDBJ databases">
        <authorList>
            <person name="Podell S."/>
        </authorList>
    </citation>
    <scope>NUCLEOTIDE SEQUENCE</scope>
    <source>
        <strain evidence="10">Hildebrandi</strain>
    </source>
</reference>
<dbReference type="InterPro" id="IPR021715">
    <property type="entry name" value="Slu7_dom"/>
</dbReference>
<evidence type="ECO:0000256" key="6">
    <source>
        <dbReference type="ARBA" id="ARBA00023242"/>
    </source>
</evidence>
<dbReference type="Proteomes" id="UP000693970">
    <property type="component" value="Unassembled WGS sequence"/>
</dbReference>
<name>A0A9K3KD34_9STRA</name>
<sequence>MSSTASKPLHVTESIADRKAAREIAEARQSGTVAPQVDVKTNAIINPHNPEFITKRPWYLGNNDEGPSLDHQTLDPNASDRQVLTITSADQLIKQERQKEKEKRKKGQFEEGMWVEALKNNKGTYRICKIIKLAKNGTVFDLEYEDGTVEKKVKFKPGKGGGMFKPRIRMTKSGTRSLQFDSKMYGKETYDSKRDEYHGYDADSHTKKVEQIFKEREEMRQKLREEIKQKQELLEGDGGGEKKAQAVMSDSDLDSDVEGSDDDSDDEFAQKEEKVFTSRLARQGGVGGAQMKVTARNLRIREDTAKYLRNLDPNSAYYDPKSRSMRDNPNPELPPEELQFAGDNFARISGDAVDLASTQLFAWDAAEKGVSELHPQANPSQVELLKKKFKSKSTEIQLQKKKKVLDKYGGSEYLDGSGGLANAIDEKRDPTVQANSAEERKIRFGVSTVAEEYGCDGRVLKGVTKVKRLAQKSKYEEDIFINGHTTVWGSYFHVGAFAWGYADDHSLIRSSYCTGETGRKANDEANEMRYGTGVTGSAALAQARGMIKAMTKERKGDNGGRDPPSNKSRLYGEADQKAELDKSKVKAALEKYEHDQAEKNSNKRKYHSMDAEVDVTEEEMEAYRLRKERSTDPMANIGSDELLDYEK</sequence>
<feature type="region of interest" description="Disordered" evidence="8">
    <location>
        <begin position="231"/>
        <end position="272"/>
    </location>
</feature>
<evidence type="ECO:0000313" key="11">
    <source>
        <dbReference type="Proteomes" id="UP000693970"/>
    </source>
</evidence>
<keyword evidence="4 7" id="KW-0747">Spliceosome</keyword>